<dbReference type="GO" id="GO:0005829">
    <property type="term" value="C:cytosol"/>
    <property type="evidence" value="ECO:0007669"/>
    <property type="project" value="TreeGrafter"/>
</dbReference>
<comment type="caution">
    <text evidence="1">The sequence shown here is derived from an EMBL/GenBank/DDBJ whole genome shotgun (WGS) entry which is preliminary data.</text>
</comment>
<dbReference type="GO" id="GO:0006598">
    <property type="term" value="P:polyamine catabolic process"/>
    <property type="evidence" value="ECO:0007669"/>
    <property type="project" value="TreeGrafter"/>
</dbReference>
<name>A0A918KB65_9GAMM</name>
<accession>A0A918KB65</accession>
<dbReference type="CDD" id="cd01745">
    <property type="entry name" value="GATase1_2"/>
    <property type="match status" value="1"/>
</dbReference>
<dbReference type="PANTHER" id="PTHR43235">
    <property type="entry name" value="GLUTAMINE AMIDOTRANSFERASE PB2B2.05-RELATED"/>
    <property type="match status" value="1"/>
</dbReference>
<dbReference type="PROSITE" id="PS51273">
    <property type="entry name" value="GATASE_TYPE_1"/>
    <property type="match status" value="1"/>
</dbReference>
<dbReference type="SUPFAM" id="SSF52317">
    <property type="entry name" value="Class I glutamine amidotransferase-like"/>
    <property type="match status" value="1"/>
</dbReference>
<dbReference type="GO" id="GO:0033969">
    <property type="term" value="F:gamma-glutamyl-gamma-aminobutyrate hydrolase activity"/>
    <property type="evidence" value="ECO:0007669"/>
    <property type="project" value="TreeGrafter"/>
</dbReference>
<dbReference type="Gene3D" id="3.40.50.880">
    <property type="match status" value="1"/>
</dbReference>
<proteinExistence type="predicted"/>
<dbReference type="InterPro" id="IPR011697">
    <property type="entry name" value="Peptidase_C26"/>
</dbReference>
<dbReference type="AlphaFoldDB" id="A0A918KB65"/>
<dbReference type="Proteomes" id="UP000626148">
    <property type="component" value="Unassembled WGS sequence"/>
</dbReference>
<dbReference type="PANTHER" id="PTHR43235:SF1">
    <property type="entry name" value="GLUTAMINE AMIDOTRANSFERASE PB2B2.05-RELATED"/>
    <property type="match status" value="1"/>
</dbReference>
<dbReference type="Pfam" id="PF07722">
    <property type="entry name" value="Peptidase_C26"/>
    <property type="match status" value="1"/>
</dbReference>
<keyword evidence="1" id="KW-0315">Glutamine amidotransferase</keyword>
<sequence length="274" mass="31227">MIIGVSSCVEILDAPHHSVFDKYLDYIVKGMGYSPLMIPCMGKRYTDTHTRYQALREMIKRLDGVLLTGSPSNVEPGNYGERNEVLDQDGNVDVSRIDLDRDSTTLPIVRICMDEGIPLFGICRGMQEINVALGGTLYQHLPIEKQVETHRVHKTDVFEEKYVGVHKITIEKGGVLEKELKRFSTAENELVVNSLHRQAVKELGTGLRIEAVSEDGVIEALSLDPRLGDVIAVQWHPEWYYEENIANNMVRRVFKEMCEKRYSKRSSRVKMNVF</sequence>
<dbReference type="InterPro" id="IPR044668">
    <property type="entry name" value="PuuD-like"/>
</dbReference>
<organism evidence="1 2">
    <name type="scientific">Saccharospirillum salsuginis</name>
    <dbReference type="NCBI Taxonomy" id="418750"/>
    <lineage>
        <taxon>Bacteria</taxon>
        <taxon>Pseudomonadati</taxon>
        <taxon>Pseudomonadota</taxon>
        <taxon>Gammaproteobacteria</taxon>
        <taxon>Oceanospirillales</taxon>
        <taxon>Saccharospirillaceae</taxon>
        <taxon>Saccharospirillum</taxon>
    </lineage>
</organism>
<dbReference type="InterPro" id="IPR029062">
    <property type="entry name" value="Class_I_gatase-like"/>
</dbReference>
<reference evidence="1" key="1">
    <citation type="journal article" date="2014" name="Int. J. Syst. Evol. Microbiol.">
        <title>Complete genome sequence of Corynebacterium casei LMG S-19264T (=DSM 44701T), isolated from a smear-ripened cheese.</title>
        <authorList>
            <consortium name="US DOE Joint Genome Institute (JGI-PGF)"/>
            <person name="Walter F."/>
            <person name="Albersmeier A."/>
            <person name="Kalinowski J."/>
            <person name="Ruckert C."/>
        </authorList>
    </citation>
    <scope>NUCLEOTIDE SEQUENCE</scope>
    <source>
        <strain evidence="1">KCTC 22169</strain>
    </source>
</reference>
<evidence type="ECO:0000313" key="2">
    <source>
        <dbReference type="Proteomes" id="UP000626148"/>
    </source>
</evidence>
<dbReference type="EMBL" id="BMXR01000006">
    <property type="protein sequence ID" value="GGX57574.1"/>
    <property type="molecule type" value="Genomic_DNA"/>
</dbReference>
<protein>
    <submittedName>
        <fullName evidence="1">Glutamine amidotransferase</fullName>
    </submittedName>
</protein>
<keyword evidence="2" id="KW-1185">Reference proteome</keyword>
<evidence type="ECO:0000313" key="1">
    <source>
        <dbReference type="EMBL" id="GGX57574.1"/>
    </source>
</evidence>
<reference evidence="1" key="2">
    <citation type="submission" date="2020-09" db="EMBL/GenBank/DDBJ databases">
        <authorList>
            <person name="Sun Q."/>
            <person name="Kim S."/>
        </authorList>
    </citation>
    <scope>NUCLEOTIDE SEQUENCE</scope>
    <source>
        <strain evidence="1">KCTC 22169</strain>
    </source>
</reference>
<dbReference type="RefSeq" id="WP_189609385.1">
    <property type="nucleotide sequence ID" value="NZ_BMXR01000006.1"/>
</dbReference>
<gene>
    <name evidence="1" type="primary">spuA</name>
    <name evidence="1" type="ORF">GCM10007392_26450</name>
</gene>